<name>A0ABS0E038_9GAMM</name>
<dbReference type="RefSeq" id="WP_195813033.1">
    <property type="nucleotide sequence ID" value="NZ_JADOBI010000002.1"/>
</dbReference>
<protein>
    <submittedName>
        <fullName evidence="1">Uncharacterized protein</fullName>
    </submittedName>
</protein>
<reference evidence="1 2" key="1">
    <citation type="submission" date="2020-11" db="EMBL/GenBank/DDBJ databases">
        <title>Taxonomic investigation of Rahnella strains.</title>
        <authorList>
            <person name="Lee S.D."/>
        </authorList>
    </citation>
    <scope>NUCLEOTIDE SEQUENCE [LARGE SCALE GENOMIC DNA]</scope>
    <source>
        <strain evidence="1 2">SAP-17</strain>
    </source>
</reference>
<comment type="caution">
    <text evidence="1">The sequence shown here is derived from an EMBL/GenBank/DDBJ whole genome shotgun (WGS) entry which is preliminary data.</text>
</comment>
<dbReference type="EMBL" id="JADOBI010000002">
    <property type="protein sequence ID" value="MBF7978473.1"/>
    <property type="molecule type" value="Genomic_DNA"/>
</dbReference>
<dbReference type="Proteomes" id="UP000636811">
    <property type="component" value="Unassembled WGS sequence"/>
</dbReference>
<dbReference type="InterPro" id="IPR045397">
    <property type="entry name" value="TumE-like"/>
</dbReference>
<sequence length="118" mass="13650">MDHGLELLLNLHGVKFTYRNGYWYEIIAYQVAKSLQRPHGIRYSLTLHDRHCQRIFGLDNSHASVSDKSGPGKKKRLEWDHIHPALNLKGTAYQFVNAQQLIDDFFKAVDLILGDFAR</sequence>
<dbReference type="Pfam" id="PF20126">
    <property type="entry name" value="TumE"/>
    <property type="match status" value="1"/>
</dbReference>
<evidence type="ECO:0000313" key="1">
    <source>
        <dbReference type="EMBL" id="MBF7978473.1"/>
    </source>
</evidence>
<accession>A0ABS0E038</accession>
<proteinExistence type="predicted"/>
<evidence type="ECO:0000313" key="2">
    <source>
        <dbReference type="Proteomes" id="UP000636811"/>
    </source>
</evidence>
<keyword evidence="2" id="KW-1185">Reference proteome</keyword>
<organism evidence="1 2">
    <name type="scientific">Rahnella laticis</name>
    <dbReference type="NCBI Taxonomy" id="2787622"/>
    <lineage>
        <taxon>Bacteria</taxon>
        <taxon>Pseudomonadati</taxon>
        <taxon>Pseudomonadota</taxon>
        <taxon>Gammaproteobacteria</taxon>
        <taxon>Enterobacterales</taxon>
        <taxon>Yersiniaceae</taxon>
        <taxon>Rahnella</taxon>
    </lineage>
</organism>
<gene>
    <name evidence="1" type="ORF">IV433_03510</name>
</gene>